<dbReference type="Gene3D" id="3.40.50.450">
    <property type="match status" value="1"/>
</dbReference>
<evidence type="ECO:0000313" key="2">
    <source>
        <dbReference type="Proteomes" id="UP000198866"/>
    </source>
</evidence>
<keyword evidence="2" id="KW-1185">Reference proteome</keyword>
<dbReference type="RefSeq" id="WP_143062238.1">
    <property type="nucleotide sequence ID" value="NZ_FNYE01000006.1"/>
</dbReference>
<sequence length="194" mass="20636">MTADVADQVVLFSGHMIDAPGRPIERFPARLAPRVAQAIGDELDAIRVGRTDIGLCGAACGSDLLFAVAALERHMTLRIHLPFDERAFIELSVAIGGERWVELYRHVTQSAACIVADDVLGPLPPGADPFTRNNLLMLSEARRIGARAFTFVCVWDGQPGDGPGGTAHLAGAVRAAHGQVRIIDIRALANEPGA</sequence>
<proteinExistence type="predicted"/>
<protein>
    <submittedName>
        <fullName evidence="1">Uncharacterized protein</fullName>
    </submittedName>
</protein>
<dbReference type="OrthoDB" id="5180013at2"/>
<dbReference type="AlphaFoldDB" id="A0A1H6VTT1"/>
<name>A0A1H6VTT1_9BURK</name>
<evidence type="ECO:0000313" key="1">
    <source>
        <dbReference type="EMBL" id="SEJ03592.1"/>
    </source>
</evidence>
<organism evidence="1 2">
    <name type="scientific">Paraburkholderia diazotrophica</name>
    <dbReference type="NCBI Taxonomy" id="667676"/>
    <lineage>
        <taxon>Bacteria</taxon>
        <taxon>Pseudomonadati</taxon>
        <taxon>Pseudomonadota</taxon>
        <taxon>Betaproteobacteria</taxon>
        <taxon>Burkholderiales</taxon>
        <taxon>Burkholderiaceae</taxon>
        <taxon>Paraburkholderia</taxon>
    </lineage>
</organism>
<dbReference type="STRING" id="667676.SAMN05192539_100628"/>
<dbReference type="EMBL" id="FNYE01000006">
    <property type="protein sequence ID" value="SEJ03592.1"/>
    <property type="molecule type" value="Genomic_DNA"/>
</dbReference>
<dbReference type="Proteomes" id="UP000198866">
    <property type="component" value="Unassembled WGS sequence"/>
</dbReference>
<gene>
    <name evidence="1" type="ORF">SAMN05192539_100628</name>
</gene>
<accession>A0A1H6VTT1</accession>
<reference evidence="2" key="1">
    <citation type="submission" date="2016-10" db="EMBL/GenBank/DDBJ databases">
        <authorList>
            <person name="Varghese N."/>
            <person name="Submissions S."/>
        </authorList>
    </citation>
    <scope>NUCLEOTIDE SEQUENCE [LARGE SCALE GENOMIC DNA]</scope>
    <source>
        <strain evidence="2">LMG 26031</strain>
    </source>
</reference>